<gene>
    <name evidence="1" type="ORF">SH601_11560</name>
</gene>
<accession>A0ACC6M6Q3</accession>
<keyword evidence="2" id="KW-1185">Reference proteome</keyword>
<evidence type="ECO:0000313" key="2">
    <source>
        <dbReference type="Proteomes" id="UP001277972"/>
    </source>
</evidence>
<reference evidence="1" key="1">
    <citation type="submission" date="2023-11" db="EMBL/GenBank/DDBJ databases">
        <title>Gracilibacillus pellucida a moderately halophilic bacterium isolated from saline soil in Xinjiang province.</title>
        <authorList>
            <person name="Zhang Z."/>
            <person name="Tan F."/>
            <person name="Wang Y."/>
            <person name="Xia M."/>
        </authorList>
    </citation>
    <scope>NUCLEOTIDE SEQUENCE</scope>
    <source>
        <strain evidence="1">S3-1-1</strain>
    </source>
</reference>
<proteinExistence type="predicted"/>
<comment type="caution">
    <text evidence="1">The sequence shown here is derived from an EMBL/GenBank/DDBJ whole genome shotgun (WGS) entry which is preliminary data.</text>
</comment>
<name>A0ACC6M6Q3_9BACI</name>
<sequence length="124" mass="13879">MKLLSPLIILVLTAMLVFDYFPALSDIVPIPIGVFIFIVIALIVINVIFNKNIEHTYNEKKSLKSNLLLTGYFIVLMVVLTLLGGKSVTGISLDNGILWMLILFSVVNTILRWRRATRESTSAN</sequence>
<organism evidence="1 2">
    <name type="scientific">Gracilibacillus pellucidus</name>
    <dbReference type="NCBI Taxonomy" id="3095368"/>
    <lineage>
        <taxon>Bacteria</taxon>
        <taxon>Bacillati</taxon>
        <taxon>Bacillota</taxon>
        <taxon>Bacilli</taxon>
        <taxon>Bacillales</taxon>
        <taxon>Bacillaceae</taxon>
        <taxon>Gracilibacillus</taxon>
    </lineage>
</organism>
<dbReference type="EMBL" id="JAWZSR010000006">
    <property type="protein sequence ID" value="MDX8046619.1"/>
    <property type="molecule type" value="Genomic_DNA"/>
</dbReference>
<evidence type="ECO:0000313" key="1">
    <source>
        <dbReference type="EMBL" id="MDX8046619.1"/>
    </source>
</evidence>
<protein>
    <submittedName>
        <fullName evidence="1">Uncharacterized protein</fullName>
    </submittedName>
</protein>
<dbReference type="Proteomes" id="UP001277972">
    <property type="component" value="Unassembled WGS sequence"/>
</dbReference>